<accession>A0A7S4A9V3</accession>
<feature type="chain" id="PRO_5031159161" evidence="1">
    <location>
        <begin position="24"/>
        <end position="263"/>
    </location>
</feature>
<keyword evidence="1" id="KW-0732">Signal</keyword>
<sequence>MMSRSPLILTAIVAAILASNATAFSTVTPPSATATSVESVKSTSPMFEHLKFDKNPQFDVLEKTKQYVESQTIAETMNEDLYAADYVLRGPVIGPINRDDLIKSQKGLDVRTAFPDIKLETFGHSIDPENPYRCFYFQRWRGTNSGDMNNYGTVYPATGNSMETPVSVFSVVWNPDGKIVYEQVGAVVDRLEGNTEGKAAIFGMLHTAGIKLSANPGDKVFALIQRLGHLAGNLGRSWSREEEIPKWWISKSRGADATDIWEQ</sequence>
<proteinExistence type="predicted"/>
<gene>
    <name evidence="2" type="ORF">PAUS00366_LOCUS493</name>
</gene>
<dbReference type="InterPro" id="IPR032710">
    <property type="entry name" value="NTF2-like_dom_sf"/>
</dbReference>
<evidence type="ECO:0000256" key="1">
    <source>
        <dbReference type="SAM" id="SignalP"/>
    </source>
</evidence>
<evidence type="ECO:0000313" key="2">
    <source>
        <dbReference type="EMBL" id="CAE0707773.1"/>
    </source>
</evidence>
<reference evidence="2" key="1">
    <citation type="submission" date="2021-01" db="EMBL/GenBank/DDBJ databases">
        <authorList>
            <person name="Corre E."/>
            <person name="Pelletier E."/>
            <person name="Niang G."/>
            <person name="Scheremetjew M."/>
            <person name="Finn R."/>
            <person name="Kale V."/>
            <person name="Holt S."/>
            <person name="Cochrane G."/>
            <person name="Meng A."/>
            <person name="Brown T."/>
            <person name="Cohen L."/>
        </authorList>
    </citation>
    <scope>NUCLEOTIDE SEQUENCE</scope>
    <source>
        <strain evidence="2">10249 10 AB</strain>
    </source>
</reference>
<dbReference type="SUPFAM" id="SSF54427">
    <property type="entry name" value="NTF2-like"/>
    <property type="match status" value="1"/>
</dbReference>
<name>A0A7S4A9V3_9STRA</name>
<feature type="signal peptide" evidence="1">
    <location>
        <begin position="1"/>
        <end position="23"/>
    </location>
</feature>
<dbReference type="EMBL" id="HBIX01000621">
    <property type="protein sequence ID" value="CAE0707773.1"/>
    <property type="molecule type" value="Transcribed_RNA"/>
</dbReference>
<organism evidence="2">
    <name type="scientific">Pseudo-nitzschia australis</name>
    <dbReference type="NCBI Taxonomy" id="44445"/>
    <lineage>
        <taxon>Eukaryota</taxon>
        <taxon>Sar</taxon>
        <taxon>Stramenopiles</taxon>
        <taxon>Ochrophyta</taxon>
        <taxon>Bacillariophyta</taxon>
        <taxon>Bacillariophyceae</taxon>
        <taxon>Bacillariophycidae</taxon>
        <taxon>Bacillariales</taxon>
        <taxon>Bacillariaceae</taxon>
        <taxon>Pseudo-nitzschia</taxon>
    </lineage>
</organism>
<dbReference type="AlphaFoldDB" id="A0A7S4A9V3"/>
<protein>
    <submittedName>
        <fullName evidence="2">Uncharacterized protein</fullName>
    </submittedName>
</protein>
<dbReference type="Gene3D" id="3.10.450.50">
    <property type="match status" value="1"/>
</dbReference>